<feature type="domain" description="ATP-grasp" evidence="2">
    <location>
        <begin position="132"/>
        <end position="320"/>
    </location>
</feature>
<evidence type="ECO:0000256" key="1">
    <source>
        <dbReference type="PROSITE-ProRule" id="PRU00409"/>
    </source>
</evidence>
<dbReference type="GO" id="GO:0009432">
    <property type="term" value="P:SOS response"/>
    <property type="evidence" value="ECO:0007669"/>
    <property type="project" value="TreeGrafter"/>
</dbReference>
<evidence type="ECO:0000259" key="2">
    <source>
        <dbReference type="PROSITE" id="PS50975"/>
    </source>
</evidence>
<dbReference type="InterPro" id="IPR011761">
    <property type="entry name" value="ATP-grasp"/>
</dbReference>
<dbReference type="Gene3D" id="3.30.470.20">
    <property type="entry name" value="ATP-grasp fold, B domain"/>
    <property type="match status" value="1"/>
</dbReference>
<dbReference type="EMBL" id="PEZY01000012">
    <property type="protein sequence ID" value="PIS05673.1"/>
    <property type="molecule type" value="Genomic_DNA"/>
</dbReference>
<dbReference type="SUPFAM" id="SSF56059">
    <property type="entry name" value="Glutathione synthetase ATP-binding domain-like"/>
    <property type="match status" value="1"/>
</dbReference>
<name>A0A2H0W2U7_9BACT</name>
<dbReference type="GO" id="GO:0005737">
    <property type="term" value="C:cytoplasm"/>
    <property type="evidence" value="ECO:0007669"/>
    <property type="project" value="TreeGrafter"/>
</dbReference>
<keyword evidence="1" id="KW-0067">ATP-binding</keyword>
<accession>A0A2H0W2U7</accession>
<comment type="caution">
    <text evidence="3">The sequence shown here is derived from an EMBL/GenBank/DDBJ whole genome shotgun (WGS) entry which is preliminary data.</text>
</comment>
<dbReference type="AlphaFoldDB" id="A0A2H0W2U7"/>
<dbReference type="GO" id="GO:0046872">
    <property type="term" value="F:metal ion binding"/>
    <property type="evidence" value="ECO:0007669"/>
    <property type="project" value="InterPro"/>
</dbReference>
<protein>
    <recommendedName>
        <fullName evidence="2">ATP-grasp domain-containing protein</fullName>
    </recommendedName>
</protein>
<dbReference type="GO" id="GO:0018169">
    <property type="term" value="F:ribosomal S6-glutamic acid ligase activity"/>
    <property type="evidence" value="ECO:0007669"/>
    <property type="project" value="TreeGrafter"/>
</dbReference>
<dbReference type="PANTHER" id="PTHR21621:SF7">
    <property type="entry name" value="RIBOSOMAL PROTEIN BS6--L-GLUTAMATE LIGASE"/>
    <property type="match status" value="1"/>
</dbReference>
<reference evidence="4" key="1">
    <citation type="submission" date="2017-09" db="EMBL/GenBank/DDBJ databases">
        <title>Depth-based differentiation of microbial function through sediment-hosted aquifers and enrichment of novel symbionts in the deep terrestrial subsurface.</title>
        <authorList>
            <person name="Probst A.J."/>
            <person name="Ladd B."/>
            <person name="Jarett J.K."/>
            <person name="Geller-Mcgrath D.E."/>
            <person name="Sieber C.M.K."/>
            <person name="Emerson J.B."/>
            <person name="Anantharaman K."/>
            <person name="Thomas B.C."/>
            <person name="Malmstrom R."/>
            <person name="Stieglmeier M."/>
            <person name="Klingl A."/>
            <person name="Woyke T."/>
            <person name="Ryan C.M."/>
            <person name="Banfield J.F."/>
        </authorList>
    </citation>
    <scope>NUCLEOTIDE SEQUENCE [LARGE SCALE GENOMIC DNA]</scope>
</reference>
<dbReference type="PROSITE" id="PS50975">
    <property type="entry name" value="ATP_GRASP"/>
    <property type="match status" value="1"/>
</dbReference>
<proteinExistence type="predicted"/>
<dbReference type="GO" id="GO:0005524">
    <property type="term" value="F:ATP binding"/>
    <property type="evidence" value="ECO:0007669"/>
    <property type="project" value="UniProtKB-UniRule"/>
</dbReference>
<keyword evidence="1" id="KW-0547">Nucleotide-binding</keyword>
<sequence>MILAIGNSGSYEVAAFNSVLEELKKNGEEAVLFKQDKCLDGEYLVFESNNGVTVYNVIIDGKEYNIDSFSAIWYMKPHLPLELMEFEPAKYQQFIQRQFIAMRKALWYLFKDKKWIDDPIVIDRAENKIFQLTLAEKAGLLLPDTLITSDPDRIRKFYVDTSGDLVVKLLGSSPMVNEVIFTNVVTPEYMVKIDSVKMSPSIFQRRILKAYELRITIVGDKIFPIKIYSQGDEQLELDWRRKPKLNDFEAKMELTSLPSEVEKKLVSFMKLIGLRFGCIDMIVTPDGEYVFLEINPNGQWYFIQLRIEVEIAKAIATLLL</sequence>
<evidence type="ECO:0000313" key="4">
    <source>
        <dbReference type="Proteomes" id="UP000229056"/>
    </source>
</evidence>
<evidence type="ECO:0000313" key="3">
    <source>
        <dbReference type="EMBL" id="PIS05673.1"/>
    </source>
</evidence>
<dbReference type="PANTHER" id="PTHR21621">
    <property type="entry name" value="RIBOSOMAL PROTEIN S6 MODIFICATION PROTEIN"/>
    <property type="match status" value="1"/>
</dbReference>
<dbReference type="Proteomes" id="UP000229056">
    <property type="component" value="Unassembled WGS sequence"/>
</dbReference>
<organism evidence="3 4">
    <name type="scientific">Candidatus Buchananbacteria bacterium CG10_big_fil_rev_8_21_14_0_10_33_19</name>
    <dbReference type="NCBI Taxonomy" id="1974525"/>
    <lineage>
        <taxon>Bacteria</taxon>
        <taxon>Candidatus Buchananiibacteriota</taxon>
    </lineage>
</organism>
<gene>
    <name evidence="3" type="ORF">COT80_02795</name>
</gene>